<dbReference type="NCBIfam" id="TIGR04360">
    <property type="entry name" value="other_trbK"/>
    <property type="match status" value="1"/>
</dbReference>
<evidence type="ECO:0000256" key="1">
    <source>
        <dbReference type="SAM" id="MobiDB-lite"/>
    </source>
</evidence>
<dbReference type="EMBL" id="BARU01014874">
    <property type="protein sequence ID" value="GAH37753.1"/>
    <property type="molecule type" value="Genomic_DNA"/>
</dbReference>
<gene>
    <name evidence="2" type="ORF">S03H2_25971</name>
</gene>
<feature type="region of interest" description="Disordered" evidence="1">
    <location>
        <begin position="81"/>
        <end position="100"/>
    </location>
</feature>
<name>X1GXK8_9ZZZZ</name>
<proteinExistence type="predicted"/>
<reference evidence="2" key="1">
    <citation type="journal article" date="2014" name="Front. Microbiol.">
        <title>High frequency of phylogenetically diverse reductive dehalogenase-homologous genes in deep subseafloor sedimentary metagenomes.</title>
        <authorList>
            <person name="Kawai M."/>
            <person name="Futagami T."/>
            <person name="Toyoda A."/>
            <person name="Takaki Y."/>
            <person name="Nishi S."/>
            <person name="Hori S."/>
            <person name="Arai W."/>
            <person name="Tsubouchi T."/>
            <person name="Morono Y."/>
            <person name="Uchiyama I."/>
            <person name="Ito T."/>
            <person name="Fujiyama A."/>
            <person name="Inagaki F."/>
            <person name="Takami H."/>
        </authorList>
    </citation>
    <scope>NUCLEOTIDE SEQUENCE</scope>
    <source>
        <strain evidence="2">Expedition CK06-06</strain>
    </source>
</reference>
<evidence type="ECO:0000313" key="2">
    <source>
        <dbReference type="EMBL" id="GAH37753.1"/>
    </source>
</evidence>
<accession>X1GXK8</accession>
<dbReference type="Pfam" id="PF20084">
    <property type="entry name" value="TrbK"/>
    <property type="match status" value="1"/>
</dbReference>
<dbReference type="InterPro" id="IPR027587">
    <property type="entry name" value="TrbK"/>
</dbReference>
<organism evidence="2">
    <name type="scientific">marine sediment metagenome</name>
    <dbReference type="NCBI Taxonomy" id="412755"/>
    <lineage>
        <taxon>unclassified sequences</taxon>
        <taxon>metagenomes</taxon>
        <taxon>ecological metagenomes</taxon>
    </lineage>
</organism>
<feature type="non-terminal residue" evidence="2">
    <location>
        <position position="100"/>
    </location>
</feature>
<evidence type="ECO:0008006" key="3">
    <source>
        <dbReference type="Google" id="ProtNLM"/>
    </source>
</evidence>
<comment type="caution">
    <text evidence="2">The sequence shown here is derived from an EMBL/GenBank/DDBJ whole genome shotgun (WGS) entry which is preliminary data.</text>
</comment>
<sequence>MLGRSEVFRAAAIVTLIACFIATLAAINRRPSAPVAETFPTVTAPVTDDLTDELRRCSALGPKDAEDARCEAVWEENRRRFFGRPARPLPPQSPPGTAAP</sequence>
<protein>
    <recommendedName>
        <fullName evidence="3">Conjugative transfer region protein TrbK</fullName>
    </recommendedName>
</protein>
<dbReference type="AlphaFoldDB" id="X1GXK8"/>